<protein>
    <submittedName>
        <fullName evidence="2">Winged helix-turn-helix transcriptional regulator</fullName>
    </submittedName>
</protein>
<dbReference type="PRINTS" id="PR00778">
    <property type="entry name" value="HTHARSR"/>
</dbReference>
<keyword evidence="3" id="KW-1185">Reference proteome</keyword>
<dbReference type="InterPro" id="IPR036390">
    <property type="entry name" value="WH_DNA-bd_sf"/>
</dbReference>
<dbReference type="InterPro" id="IPR036388">
    <property type="entry name" value="WH-like_DNA-bd_sf"/>
</dbReference>
<name>A0A545U1T0_9PROT</name>
<dbReference type="EMBL" id="VHSH01000001">
    <property type="protein sequence ID" value="TQV83439.1"/>
    <property type="molecule type" value="Genomic_DNA"/>
</dbReference>
<dbReference type="SUPFAM" id="SSF46785">
    <property type="entry name" value="Winged helix' DNA-binding domain"/>
    <property type="match status" value="1"/>
</dbReference>
<dbReference type="NCBIfam" id="NF033788">
    <property type="entry name" value="HTH_metalloreg"/>
    <property type="match status" value="1"/>
</dbReference>
<dbReference type="PANTHER" id="PTHR38600:SF2">
    <property type="entry name" value="SLL0088 PROTEIN"/>
    <property type="match status" value="1"/>
</dbReference>
<dbReference type="CDD" id="cd00090">
    <property type="entry name" value="HTH_ARSR"/>
    <property type="match status" value="1"/>
</dbReference>
<proteinExistence type="predicted"/>
<dbReference type="SMART" id="SM00418">
    <property type="entry name" value="HTH_ARSR"/>
    <property type="match status" value="1"/>
</dbReference>
<dbReference type="RefSeq" id="WP_142894676.1">
    <property type="nucleotide sequence ID" value="NZ_ML660052.1"/>
</dbReference>
<organism evidence="2 3">
    <name type="scientific">Denitrobaculum tricleocarpae</name>
    <dbReference type="NCBI Taxonomy" id="2591009"/>
    <lineage>
        <taxon>Bacteria</taxon>
        <taxon>Pseudomonadati</taxon>
        <taxon>Pseudomonadota</taxon>
        <taxon>Alphaproteobacteria</taxon>
        <taxon>Rhodospirillales</taxon>
        <taxon>Rhodospirillaceae</taxon>
        <taxon>Denitrobaculum</taxon>
    </lineage>
</organism>
<dbReference type="PROSITE" id="PS50987">
    <property type="entry name" value="HTH_ARSR_2"/>
    <property type="match status" value="1"/>
</dbReference>
<dbReference type="InterPro" id="IPR011991">
    <property type="entry name" value="ArsR-like_HTH"/>
</dbReference>
<evidence type="ECO:0000313" key="3">
    <source>
        <dbReference type="Proteomes" id="UP000315252"/>
    </source>
</evidence>
<gene>
    <name evidence="2" type="ORF">FKG95_02265</name>
</gene>
<dbReference type="OrthoDB" id="7210994at2"/>
<evidence type="ECO:0000259" key="1">
    <source>
        <dbReference type="PROSITE" id="PS50987"/>
    </source>
</evidence>
<comment type="caution">
    <text evidence="2">The sequence shown here is derived from an EMBL/GenBank/DDBJ whole genome shotgun (WGS) entry which is preliminary data.</text>
</comment>
<dbReference type="PANTHER" id="PTHR38600">
    <property type="entry name" value="TRANSCRIPTIONAL REGULATORY PROTEIN"/>
    <property type="match status" value="1"/>
</dbReference>
<dbReference type="Proteomes" id="UP000315252">
    <property type="component" value="Unassembled WGS sequence"/>
</dbReference>
<dbReference type="Gene3D" id="1.10.10.10">
    <property type="entry name" value="Winged helix-like DNA-binding domain superfamily/Winged helix DNA-binding domain"/>
    <property type="match status" value="1"/>
</dbReference>
<dbReference type="AlphaFoldDB" id="A0A545U1T0"/>
<dbReference type="Pfam" id="PF12840">
    <property type="entry name" value="HTH_20"/>
    <property type="match status" value="1"/>
</dbReference>
<dbReference type="GO" id="GO:0003700">
    <property type="term" value="F:DNA-binding transcription factor activity"/>
    <property type="evidence" value="ECO:0007669"/>
    <property type="project" value="InterPro"/>
</dbReference>
<dbReference type="InterPro" id="IPR001845">
    <property type="entry name" value="HTH_ArsR_DNA-bd_dom"/>
</dbReference>
<reference evidence="2 3" key="1">
    <citation type="submission" date="2019-06" db="EMBL/GenBank/DDBJ databases">
        <title>Whole genome sequence for Rhodospirillaceae sp. R148.</title>
        <authorList>
            <person name="Wang G."/>
        </authorList>
    </citation>
    <scope>NUCLEOTIDE SEQUENCE [LARGE SCALE GENOMIC DNA]</scope>
    <source>
        <strain evidence="2 3">R148</strain>
    </source>
</reference>
<accession>A0A545U1T0</accession>
<evidence type="ECO:0000313" key="2">
    <source>
        <dbReference type="EMBL" id="TQV83439.1"/>
    </source>
</evidence>
<feature type="domain" description="HTH arsR-type" evidence="1">
    <location>
        <begin position="1"/>
        <end position="93"/>
    </location>
</feature>
<sequence length="130" mass="14495">MSSTDPLSQTFAALADPTRRAILERLAKGKAPVGELAAPFDISAPAISRHLKVLEKAGLVRRETDAQWRRCSLQPEPLMSVDKWIGKHRKFWEQQFGQLAGYLDRARQIQMRAEQAGAKPKAMKGRDGGK</sequence>